<dbReference type="RefSeq" id="WP_148859290.1">
    <property type="nucleotide sequence ID" value="NZ_PHNJ01000010.1"/>
</dbReference>
<accession>A0A8J8TP59</accession>
<sequence>MTDATFAVTQSKVEQFTRQYLESLGCSIDDRGQEWAVAVPEDANTTIEPGEFTLVRSADEEELDEDERFLHPESTFFQELVEEAADRAPIGSMTLTADDVDIRIPEWITESDAEVGDTSFTPYYDRTALTVLFRVSIETVSEYQTQLLRAISLDIRSKEPVPEITNEYLERTDMGGGDLHERTDELSEERLHDLLTTASEEVQEQVQPDIDEIHDDASRAADVELEDYRRLQEQRISELEEEIARLGDRITELRDTLQQTDAEADRMDVLRRRKQCKEEHDELQAKVQNLRRQREAGFPEKQQEIRNRHALDVTIEPMSLALLDYEKGELEITIRQGRSERTFLVAYGSGVGVTEAVECEICGHELSSENSALLENGDIFGEGCCGMHG</sequence>
<feature type="coiled-coil region" evidence="1">
    <location>
        <begin position="229"/>
        <end position="293"/>
    </location>
</feature>
<evidence type="ECO:0000256" key="1">
    <source>
        <dbReference type="SAM" id="Coils"/>
    </source>
</evidence>
<name>A0A8J8TP59_9EURY</name>
<reference evidence="2" key="1">
    <citation type="submission" date="2017-11" db="EMBL/GenBank/DDBJ databases">
        <authorList>
            <person name="Kajale S.C."/>
            <person name="Sharma A."/>
        </authorList>
    </citation>
    <scope>NUCLEOTIDE SEQUENCE</scope>
    <source>
        <strain evidence="2">LS1_42</strain>
    </source>
</reference>
<dbReference type="OrthoDB" id="162956at2157"/>
<comment type="caution">
    <text evidence="2">The sequence shown here is derived from an EMBL/GenBank/DDBJ whole genome shotgun (WGS) entry which is preliminary data.</text>
</comment>
<proteinExistence type="predicted"/>
<protein>
    <submittedName>
        <fullName evidence="2">Uncharacterized protein</fullName>
    </submittedName>
</protein>
<dbReference type="Proteomes" id="UP000766904">
    <property type="component" value="Unassembled WGS sequence"/>
</dbReference>
<evidence type="ECO:0000313" key="3">
    <source>
        <dbReference type="Proteomes" id="UP000766904"/>
    </source>
</evidence>
<evidence type="ECO:0000313" key="2">
    <source>
        <dbReference type="EMBL" id="TYL37431.1"/>
    </source>
</evidence>
<organism evidence="2 3">
    <name type="scientific">Natronococcus pandeyae</name>
    <dbReference type="NCBI Taxonomy" id="2055836"/>
    <lineage>
        <taxon>Archaea</taxon>
        <taxon>Methanobacteriati</taxon>
        <taxon>Methanobacteriota</taxon>
        <taxon>Stenosarchaea group</taxon>
        <taxon>Halobacteria</taxon>
        <taxon>Halobacteriales</taxon>
        <taxon>Natrialbaceae</taxon>
        <taxon>Natronococcus</taxon>
    </lineage>
</organism>
<gene>
    <name evidence="2" type="ORF">CV102_17640</name>
</gene>
<keyword evidence="3" id="KW-1185">Reference proteome</keyword>
<dbReference type="EMBL" id="PHNJ01000010">
    <property type="protein sequence ID" value="TYL37431.1"/>
    <property type="molecule type" value="Genomic_DNA"/>
</dbReference>
<dbReference type="AlphaFoldDB" id="A0A8J8TP59"/>
<keyword evidence="1" id="KW-0175">Coiled coil</keyword>